<name>A0A4U7L252_9BASI</name>
<sequence length="215" mass="24516">MDPGVHYVKKALENPSISMPEEGALDHLPWTQGRPIMMSGEEMLTDMQAAARIGSKAFWLADPVHGYLSIKPSTGDIYLPPSTQDAADVEQVVRRYKSYQNTYGNGFALVRWGPPLDLEAFYRSQRGAPSLKDYPRFASNSGTREQMIEALRRYGRFRLYKKLPDGSRKAYKVKLEREAPSARTSPLRLSVDELTAEERLQEELYSMMRKIRLPV</sequence>
<dbReference type="Proteomes" id="UP000306050">
    <property type="component" value="Chromosome SGRAM_10"/>
</dbReference>
<proteinExistence type="predicted"/>
<dbReference type="AlphaFoldDB" id="A0A4U7L252"/>
<keyword evidence="2" id="KW-1185">Reference proteome</keyword>
<protein>
    <submittedName>
        <fullName evidence="1">Uncharacterized protein</fullName>
    </submittedName>
</protein>
<dbReference type="OrthoDB" id="2543616at2759"/>
<comment type="caution">
    <text evidence="1">The sequence shown here is derived from an EMBL/GenBank/DDBJ whole genome shotgun (WGS) entry which is preliminary data.</text>
</comment>
<dbReference type="EMBL" id="SRRM01000003">
    <property type="protein sequence ID" value="TKY89888.1"/>
    <property type="molecule type" value="Genomic_DNA"/>
</dbReference>
<dbReference type="RefSeq" id="XP_029741873.1">
    <property type="nucleotide sequence ID" value="XM_029881785.1"/>
</dbReference>
<evidence type="ECO:0000313" key="1">
    <source>
        <dbReference type="EMBL" id="TKY89888.1"/>
    </source>
</evidence>
<evidence type="ECO:0000313" key="2">
    <source>
        <dbReference type="Proteomes" id="UP000306050"/>
    </source>
</evidence>
<dbReference type="KEGG" id="sgra:EX895_001185"/>
<dbReference type="GeneID" id="40724080"/>
<reference evidence="1 2" key="1">
    <citation type="submission" date="2019-05" db="EMBL/GenBank/DDBJ databases">
        <title>Sporisorium graminicola CBS 10092 draft sequencing and annotation.</title>
        <authorList>
            <person name="Solano-Gonzalez S."/>
            <person name="Caddick M.X."/>
            <person name="Darby A."/>
        </authorList>
    </citation>
    <scope>NUCLEOTIDE SEQUENCE [LARGE SCALE GENOMIC DNA]</scope>
    <source>
        <strain evidence="1 2">CBS 10092</strain>
    </source>
</reference>
<gene>
    <name evidence="1" type="ORF">EX895_001185</name>
</gene>
<accession>A0A4U7L252</accession>
<organism evidence="1 2">
    <name type="scientific">Sporisorium graminicola</name>
    <dbReference type="NCBI Taxonomy" id="280036"/>
    <lineage>
        <taxon>Eukaryota</taxon>
        <taxon>Fungi</taxon>
        <taxon>Dikarya</taxon>
        <taxon>Basidiomycota</taxon>
        <taxon>Ustilaginomycotina</taxon>
        <taxon>Ustilaginomycetes</taxon>
        <taxon>Ustilaginales</taxon>
        <taxon>Ustilaginaceae</taxon>
        <taxon>Sporisorium</taxon>
    </lineage>
</organism>